<dbReference type="Proteomes" id="UP001500618">
    <property type="component" value="Unassembled WGS sequence"/>
</dbReference>
<evidence type="ECO:0000313" key="4">
    <source>
        <dbReference type="Proteomes" id="UP001500618"/>
    </source>
</evidence>
<reference evidence="3 4" key="1">
    <citation type="journal article" date="2019" name="Int. J. Syst. Evol. Microbiol.">
        <title>The Global Catalogue of Microorganisms (GCM) 10K type strain sequencing project: providing services to taxonomists for standard genome sequencing and annotation.</title>
        <authorList>
            <consortium name="The Broad Institute Genomics Platform"/>
            <consortium name="The Broad Institute Genome Sequencing Center for Infectious Disease"/>
            <person name="Wu L."/>
            <person name="Ma J."/>
        </authorList>
    </citation>
    <scope>NUCLEOTIDE SEQUENCE [LARGE SCALE GENOMIC DNA]</scope>
    <source>
        <strain evidence="3 4">JCM 14718</strain>
    </source>
</reference>
<dbReference type="InterPro" id="IPR051532">
    <property type="entry name" value="Ester_Hydrolysis_Enzymes"/>
</dbReference>
<sequence>MRTFAARMRLVAALSVICVGVFLAAPAFAAVPVFAAAPVRIMALGDSVTDGLTLPDGTPGSYRNDLWQLMKSDGYPVDFVGSQSSGEPPLGDPAHEGHPDWTIAQLDAQLAGWLTTYQPDVILLHAGTDDIAGHSTAEQAAAALSTLVGHIVAARPTAQVFVGTLLATPNDVLNPQFVQFNKAVPGIVASKGRNIHLVDMFPALTAADFADPLHPTGGGYAKMAVRWYSALLGAPLSHIEAESGTRTNAALVSTTTASGGVKVGALTASGSSLVLRFHAAKSGDERVYLRADNGTGAPCDEQVWGKDGVPITVTYAGFADWNFWGTTAVTISASPGDNTFTFAGGTCRAEIDAVSIAPVTTSPYL</sequence>
<evidence type="ECO:0000259" key="2">
    <source>
        <dbReference type="Pfam" id="PF13472"/>
    </source>
</evidence>
<comment type="caution">
    <text evidence="3">The sequence shown here is derived from an EMBL/GenBank/DDBJ whole genome shotgun (WGS) entry which is preliminary data.</text>
</comment>
<dbReference type="SUPFAM" id="SSF49785">
    <property type="entry name" value="Galactose-binding domain-like"/>
    <property type="match status" value="1"/>
</dbReference>
<name>A0ABN2HMZ8_9ACTN</name>
<evidence type="ECO:0000256" key="1">
    <source>
        <dbReference type="SAM" id="SignalP"/>
    </source>
</evidence>
<evidence type="ECO:0000313" key="3">
    <source>
        <dbReference type="EMBL" id="GAA1690514.1"/>
    </source>
</evidence>
<protein>
    <recommendedName>
        <fullName evidence="2">SGNH hydrolase-type esterase domain-containing protein</fullName>
    </recommendedName>
</protein>
<dbReference type="InterPro" id="IPR008979">
    <property type="entry name" value="Galactose-bd-like_sf"/>
</dbReference>
<dbReference type="Gene3D" id="2.60.120.260">
    <property type="entry name" value="Galactose-binding domain-like"/>
    <property type="match status" value="1"/>
</dbReference>
<feature type="domain" description="SGNH hydrolase-type esterase" evidence="2">
    <location>
        <begin position="43"/>
        <end position="221"/>
    </location>
</feature>
<dbReference type="SUPFAM" id="SSF52266">
    <property type="entry name" value="SGNH hydrolase"/>
    <property type="match status" value="1"/>
</dbReference>
<dbReference type="Gene3D" id="3.40.50.1110">
    <property type="entry name" value="SGNH hydrolase"/>
    <property type="match status" value="1"/>
</dbReference>
<accession>A0ABN2HMZ8</accession>
<gene>
    <name evidence="3" type="ORF">GCM10009765_45020</name>
</gene>
<dbReference type="InterPro" id="IPR036514">
    <property type="entry name" value="SGNH_hydro_sf"/>
</dbReference>
<dbReference type="PANTHER" id="PTHR30383">
    <property type="entry name" value="THIOESTERASE 1/PROTEASE 1/LYSOPHOSPHOLIPASE L1"/>
    <property type="match status" value="1"/>
</dbReference>
<dbReference type="RefSeq" id="WP_344312363.1">
    <property type="nucleotide sequence ID" value="NZ_BAAANY010000018.1"/>
</dbReference>
<dbReference type="CDD" id="cd01833">
    <property type="entry name" value="XynB_like"/>
    <property type="match status" value="1"/>
</dbReference>
<feature type="chain" id="PRO_5047002098" description="SGNH hydrolase-type esterase domain-containing protein" evidence="1">
    <location>
        <begin position="30"/>
        <end position="365"/>
    </location>
</feature>
<feature type="signal peptide" evidence="1">
    <location>
        <begin position="1"/>
        <end position="29"/>
    </location>
</feature>
<organism evidence="3 4">
    <name type="scientific">Fodinicola feengrottensis</name>
    <dbReference type="NCBI Taxonomy" id="435914"/>
    <lineage>
        <taxon>Bacteria</taxon>
        <taxon>Bacillati</taxon>
        <taxon>Actinomycetota</taxon>
        <taxon>Actinomycetes</taxon>
        <taxon>Mycobacteriales</taxon>
        <taxon>Fodinicola</taxon>
    </lineage>
</organism>
<keyword evidence="4" id="KW-1185">Reference proteome</keyword>
<dbReference type="Pfam" id="PF13472">
    <property type="entry name" value="Lipase_GDSL_2"/>
    <property type="match status" value="1"/>
</dbReference>
<proteinExistence type="predicted"/>
<dbReference type="InterPro" id="IPR013830">
    <property type="entry name" value="SGNH_hydro"/>
</dbReference>
<keyword evidence="1" id="KW-0732">Signal</keyword>
<dbReference type="EMBL" id="BAAANY010000018">
    <property type="protein sequence ID" value="GAA1690514.1"/>
    <property type="molecule type" value="Genomic_DNA"/>
</dbReference>
<dbReference type="PANTHER" id="PTHR30383:SF2">
    <property type="entry name" value="CELLULOSE-BINDING PROTEIN"/>
    <property type="match status" value="1"/>
</dbReference>